<feature type="transmembrane region" description="Helical" evidence="6">
    <location>
        <begin position="468"/>
        <end position="485"/>
    </location>
</feature>
<evidence type="ECO:0000256" key="6">
    <source>
        <dbReference type="SAM" id="Phobius"/>
    </source>
</evidence>
<feature type="transmembrane region" description="Helical" evidence="6">
    <location>
        <begin position="244"/>
        <end position="263"/>
    </location>
</feature>
<dbReference type="SUPFAM" id="SSF103473">
    <property type="entry name" value="MFS general substrate transporter"/>
    <property type="match status" value="1"/>
</dbReference>
<dbReference type="InterPro" id="IPR036259">
    <property type="entry name" value="MFS_trans_sf"/>
</dbReference>
<accession>A0A1Q3AAS1</accession>
<proteinExistence type="predicted"/>
<keyword evidence="5 6" id="KW-0472">Membrane</keyword>
<dbReference type="CDD" id="cd17327">
    <property type="entry name" value="MFS_FEN2_like"/>
    <property type="match status" value="1"/>
</dbReference>
<evidence type="ECO:0000256" key="3">
    <source>
        <dbReference type="ARBA" id="ARBA00022692"/>
    </source>
</evidence>
<keyword evidence="4 6" id="KW-1133">Transmembrane helix</keyword>
<evidence type="ECO:0000256" key="5">
    <source>
        <dbReference type="ARBA" id="ARBA00023136"/>
    </source>
</evidence>
<feature type="transmembrane region" description="Helical" evidence="6">
    <location>
        <begin position="109"/>
        <end position="130"/>
    </location>
</feature>
<dbReference type="AlphaFoldDB" id="A0A1Q3AAS1"/>
<comment type="subcellular location">
    <subcellularLocation>
        <location evidence="1">Membrane</location>
        <topology evidence="1">Multi-pass membrane protein</topology>
    </subcellularLocation>
</comment>
<feature type="transmembrane region" description="Helical" evidence="6">
    <location>
        <begin position="409"/>
        <end position="428"/>
    </location>
</feature>
<sequence>MCRSVTHFTIDDRKSASIGGSIPTEEYVEKKLAIDMDTSSQQEADKIDTRVEISSSKDDSTFTSGDEDVDIALKFLNHKNVTDYISEEGEELDTIKKNFYGSSILPPKLLRKIDLCVLTFLCFTYLLMFLDKALLNYAASMGIKKHLKGDEFSNLGTIFYASYIFMEPIVSFLLQKYPLSKVMGIFIACWGVALACHCACKSYASLMIVRTLLGVFESSSAVGCITISGMYYTKSEQCARIGYWTSQAGTGYIVGGLISFGFLHYHGKEFASWQIMFLVVGLFTVLFGLITFLVLPDNVTNAWFLSEEEKILVVRHIKDNQTGLENKKFKWSHIKELFFHDKLTWPMLAITACSQMTTGAIGTFSVTITQTFGFDAYVTALLQLPIGAITIIIMIIVTQMMSKWGQITLVTTSMYIPTIVGCIVMLSLPLSHKIGNLFALYLLYSGSSVIVNIYVWNSLNTSGYCKRIFRNAATLMVYSLAYILAPQTFREANYPGYVPAKITLLVTQCICIPLQLYVGYVCLAENKKRDKEQKGKREDKYEFLDLTDIQNRSFRYMY</sequence>
<dbReference type="GO" id="GO:0022857">
    <property type="term" value="F:transmembrane transporter activity"/>
    <property type="evidence" value="ECO:0007669"/>
    <property type="project" value="InterPro"/>
</dbReference>
<dbReference type="EMBL" id="BDGX01000035">
    <property type="protein sequence ID" value="GAV52728.1"/>
    <property type="molecule type" value="Genomic_DNA"/>
</dbReference>
<evidence type="ECO:0000313" key="8">
    <source>
        <dbReference type="Proteomes" id="UP000187013"/>
    </source>
</evidence>
<keyword evidence="2" id="KW-0813">Transport</keyword>
<dbReference type="Pfam" id="PF07690">
    <property type="entry name" value="MFS_1"/>
    <property type="match status" value="1"/>
</dbReference>
<dbReference type="GO" id="GO:0016020">
    <property type="term" value="C:membrane"/>
    <property type="evidence" value="ECO:0007669"/>
    <property type="project" value="UniProtKB-SubCell"/>
</dbReference>
<feature type="transmembrane region" description="Helical" evidence="6">
    <location>
        <begin position="275"/>
        <end position="295"/>
    </location>
</feature>
<dbReference type="InterPro" id="IPR011701">
    <property type="entry name" value="MFS"/>
</dbReference>
<evidence type="ECO:0000256" key="4">
    <source>
        <dbReference type="ARBA" id="ARBA00022989"/>
    </source>
</evidence>
<dbReference type="PANTHER" id="PTHR43791">
    <property type="entry name" value="PERMEASE-RELATED"/>
    <property type="match status" value="1"/>
</dbReference>
<dbReference type="Gene3D" id="1.20.1250.20">
    <property type="entry name" value="MFS general substrate transporter like domains"/>
    <property type="match status" value="1"/>
</dbReference>
<evidence type="ECO:0000256" key="1">
    <source>
        <dbReference type="ARBA" id="ARBA00004141"/>
    </source>
</evidence>
<feature type="transmembrane region" description="Helical" evidence="6">
    <location>
        <begin position="151"/>
        <end position="170"/>
    </location>
</feature>
<dbReference type="Proteomes" id="UP000187013">
    <property type="component" value="Unassembled WGS sequence"/>
</dbReference>
<protein>
    <recommendedName>
        <fullName evidence="9">Major facilitator superfamily (MFS) profile domain-containing protein</fullName>
    </recommendedName>
</protein>
<evidence type="ECO:0008006" key="9">
    <source>
        <dbReference type="Google" id="ProtNLM"/>
    </source>
</evidence>
<dbReference type="FunFam" id="1.20.1250.20:FF:000482">
    <property type="entry name" value="Thi73p"/>
    <property type="match status" value="1"/>
</dbReference>
<comment type="caution">
    <text evidence="7">The sequence shown here is derived from an EMBL/GenBank/DDBJ whole genome shotgun (WGS) entry which is preliminary data.</text>
</comment>
<gene>
    <name evidence="7" type="ORF">ZYGR_0AI00100</name>
</gene>
<dbReference type="PANTHER" id="PTHR43791:SF40">
    <property type="entry name" value="THIAMINE PATHWAY TRANSPORTER THI73"/>
    <property type="match status" value="1"/>
</dbReference>
<dbReference type="OrthoDB" id="6730379at2759"/>
<reference evidence="7 8" key="1">
    <citation type="submission" date="2016-08" db="EMBL/GenBank/DDBJ databases">
        <title>Draft genome sequence of allopolyploid Zygosaccharomyces rouxii.</title>
        <authorList>
            <person name="Watanabe J."/>
            <person name="Uehara K."/>
            <person name="Mogi Y."/>
            <person name="Tsukioka Y."/>
        </authorList>
    </citation>
    <scope>NUCLEOTIDE SEQUENCE [LARGE SCALE GENOMIC DNA]</scope>
    <source>
        <strain evidence="7 8">NBRC 110957</strain>
    </source>
</reference>
<evidence type="ECO:0000256" key="2">
    <source>
        <dbReference type="ARBA" id="ARBA00022448"/>
    </source>
</evidence>
<feature type="transmembrane region" description="Helical" evidence="6">
    <location>
        <begin position="182"/>
        <end position="200"/>
    </location>
</feature>
<feature type="transmembrane region" description="Helical" evidence="6">
    <location>
        <begin position="434"/>
        <end position="456"/>
    </location>
</feature>
<name>A0A1Q3AAS1_ZYGRO</name>
<organism evidence="7 8">
    <name type="scientific">Zygosaccharomyces rouxii</name>
    <dbReference type="NCBI Taxonomy" id="4956"/>
    <lineage>
        <taxon>Eukaryota</taxon>
        <taxon>Fungi</taxon>
        <taxon>Dikarya</taxon>
        <taxon>Ascomycota</taxon>
        <taxon>Saccharomycotina</taxon>
        <taxon>Saccharomycetes</taxon>
        <taxon>Saccharomycetales</taxon>
        <taxon>Saccharomycetaceae</taxon>
        <taxon>Zygosaccharomyces</taxon>
    </lineage>
</organism>
<keyword evidence="3 6" id="KW-0812">Transmembrane</keyword>
<feature type="transmembrane region" description="Helical" evidence="6">
    <location>
        <begin position="505"/>
        <end position="524"/>
    </location>
</feature>
<evidence type="ECO:0000313" key="7">
    <source>
        <dbReference type="EMBL" id="GAV52728.1"/>
    </source>
</evidence>
<feature type="transmembrane region" description="Helical" evidence="6">
    <location>
        <begin position="376"/>
        <end position="397"/>
    </location>
</feature>